<dbReference type="EMBL" id="LT882682">
    <property type="protein sequence ID" value="SMY26579.1"/>
    <property type="molecule type" value="Genomic_DNA"/>
</dbReference>
<evidence type="ECO:0000313" key="1">
    <source>
        <dbReference type="EMBL" id="SMY26579.1"/>
    </source>
</evidence>
<evidence type="ECO:0000313" key="2">
    <source>
        <dbReference type="Proteomes" id="UP000215453"/>
    </source>
</evidence>
<accession>A0A1Y6LSH4</accession>
<name>A0A1Y6LSH4_ZYMTR</name>
<proteinExistence type="predicted"/>
<dbReference type="Proteomes" id="UP000215453">
    <property type="component" value="Chromosome 7"/>
</dbReference>
<organism evidence="1 2">
    <name type="scientific">Zymoseptoria tritici ST99CH_1A5</name>
    <dbReference type="NCBI Taxonomy" id="1276529"/>
    <lineage>
        <taxon>Eukaryota</taxon>
        <taxon>Fungi</taxon>
        <taxon>Dikarya</taxon>
        <taxon>Ascomycota</taxon>
        <taxon>Pezizomycotina</taxon>
        <taxon>Dothideomycetes</taxon>
        <taxon>Dothideomycetidae</taxon>
        <taxon>Mycosphaerellales</taxon>
        <taxon>Mycosphaerellaceae</taxon>
        <taxon>Zymoseptoria</taxon>
    </lineage>
</organism>
<reference evidence="1 2" key="1">
    <citation type="submission" date="2016-10" db="EMBL/GenBank/DDBJ databases">
        <authorList>
            <person name="Varghese N."/>
        </authorList>
    </citation>
    <scope>NUCLEOTIDE SEQUENCE [LARGE SCALE GENOMIC DNA]</scope>
</reference>
<gene>
    <name evidence="1" type="ORF">ZT1A5_G8022</name>
</gene>
<dbReference type="AlphaFoldDB" id="A0A1Y6LSH4"/>
<sequence>MSLPRPSCGLFDLLPVEVKEKIYEHAAANIAIPWSTTFITTPGNSSAINTMEPATGLSAGLPNANAIIEAEMAKAIDKHSEFRTTVVLREGAPASDLPIPRIPIHAKHIHLRVEMETFRPAKGVKASRLRILPVWTLAQAVGTGPGHVLVTFHFPKGVKIVAKHVSMIEQFERSLRSIGSLRGYKIQAFAYTSEVVASKEWAGKKVEDAEGECKWANRRV</sequence>
<protein>
    <submittedName>
        <fullName evidence="1">Uncharacterized protein</fullName>
    </submittedName>
</protein>